<evidence type="ECO:0000256" key="3">
    <source>
        <dbReference type="ARBA" id="ARBA00022475"/>
    </source>
</evidence>
<dbReference type="EMBL" id="JH431848">
    <property type="status" value="NOT_ANNOTATED_CDS"/>
    <property type="molecule type" value="Genomic_DNA"/>
</dbReference>
<accession>T1J4R0</accession>
<feature type="transmembrane region" description="Helical" evidence="7">
    <location>
        <begin position="302"/>
        <end position="321"/>
    </location>
</feature>
<evidence type="ECO:0000256" key="5">
    <source>
        <dbReference type="ARBA" id="ARBA00022989"/>
    </source>
</evidence>
<feature type="transmembrane region" description="Helical" evidence="7">
    <location>
        <begin position="12"/>
        <end position="36"/>
    </location>
</feature>
<evidence type="ECO:0000256" key="4">
    <source>
        <dbReference type="ARBA" id="ARBA00022692"/>
    </source>
</evidence>
<dbReference type="PhylomeDB" id="T1J4R0"/>
<keyword evidence="9" id="KW-1185">Reference proteome</keyword>
<evidence type="ECO:0000256" key="2">
    <source>
        <dbReference type="ARBA" id="ARBA00008789"/>
    </source>
</evidence>
<organism evidence="8 9">
    <name type="scientific">Strigamia maritima</name>
    <name type="common">European centipede</name>
    <name type="synonym">Geophilus maritimus</name>
    <dbReference type="NCBI Taxonomy" id="126957"/>
    <lineage>
        <taxon>Eukaryota</taxon>
        <taxon>Metazoa</taxon>
        <taxon>Ecdysozoa</taxon>
        <taxon>Arthropoda</taxon>
        <taxon>Myriapoda</taxon>
        <taxon>Chilopoda</taxon>
        <taxon>Pleurostigmophora</taxon>
        <taxon>Geophilomorpha</taxon>
        <taxon>Linotaeniidae</taxon>
        <taxon>Strigamia</taxon>
    </lineage>
</organism>
<dbReference type="InterPro" id="IPR018629">
    <property type="entry name" value="XK-rel"/>
</dbReference>
<evidence type="ECO:0000313" key="9">
    <source>
        <dbReference type="Proteomes" id="UP000014500"/>
    </source>
</evidence>
<dbReference type="EnsemblMetazoa" id="SMAR008604-RA">
    <property type="protein sequence ID" value="SMAR008604-PA"/>
    <property type="gene ID" value="SMAR008604"/>
</dbReference>
<dbReference type="HOGENOM" id="CLU_017244_0_0_1"/>
<keyword evidence="5 7" id="KW-1133">Transmembrane helix</keyword>
<dbReference type="STRING" id="126957.T1J4R0"/>
<evidence type="ECO:0000256" key="6">
    <source>
        <dbReference type="ARBA" id="ARBA00023136"/>
    </source>
</evidence>
<keyword evidence="3" id="KW-1003">Cell membrane</keyword>
<feature type="transmembrane region" description="Helical" evidence="7">
    <location>
        <begin position="240"/>
        <end position="259"/>
    </location>
</feature>
<feature type="transmembrane region" description="Helical" evidence="7">
    <location>
        <begin position="175"/>
        <end position="198"/>
    </location>
</feature>
<dbReference type="PANTHER" id="PTHR16024">
    <property type="entry name" value="XK-RELATED PROTEIN"/>
    <property type="match status" value="1"/>
</dbReference>
<comment type="similarity">
    <text evidence="2 7">Belongs to the XK family.</text>
</comment>
<comment type="subcellular location">
    <subcellularLocation>
        <location evidence="1">Cell membrane</location>
        <topology evidence="1">Multi-pass membrane protein</topology>
    </subcellularLocation>
    <subcellularLocation>
        <location evidence="7">Membrane</location>
        <topology evidence="7">Multi-pass membrane protein</topology>
    </subcellularLocation>
</comment>
<dbReference type="InterPro" id="IPR050895">
    <property type="entry name" value="XK-related_scramblase"/>
</dbReference>
<dbReference type="Pfam" id="PF09815">
    <property type="entry name" value="XK-related"/>
    <property type="match status" value="1"/>
</dbReference>
<feature type="transmembrane region" description="Helical" evidence="7">
    <location>
        <begin position="144"/>
        <end position="163"/>
    </location>
</feature>
<reference evidence="8" key="2">
    <citation type="submission" date="2015-02" db="UniProtKB">
        <authorList>
            <consortium name="EnsemblMetazoa"/>
        </authorList>
    </citation>
    <scope>IDENTIFICATION</scope>
</reference>
<name>T1J4R0_STRMM</name>
<protein>
    <recommendedName>
        <fullName evidence="7">XK-related protein</fullName>
    </recommendedName>
</protein>
<evidence type="ECO:0000256" key="7">
    <source>
        <dbReference type="RuleBase" id="RU910716"/>
    </source>
</evidence>
<keyword evidence="6 7" id="KW-0472">Membrane</keyword>
<dbReference type="Proteomes" id="UP000014500">
    <property type="component" value="Unassembled WGS sequence"/>
</dbReference>
<dbReference type="GO" id="GO:0005886">
    <property type="term" value="C:plasma membrane"/>
    <property type="evidence" value="ECO:0007669"/>
    <property type="project" value="UniProtKB-SubCell"/>
</dbReference>
<dbReference type="OMA" id="CTIGSRA"/>
<sequence length="395" mass="46159">MMAQEFLPLCDVLFNIISLAAYFCDIVFDLVTVYTLYETNQIIWFVVALLFIMTSLITCQIVSFKWRNPKNCTFLILTLHCLQCGVLWRYFKLFVPVDLRHVKLDVRDLCILRMIHAFCQSIPMLMIQLYLTWNRENIYQITRLNILSTILSLLNVCWALASFNKNIRNKNVHKLVLTWLGVVSQLFWRIGTVSARVVVLTVYATLYHHWTLLVIFLHWLTMFLWLISPKNVFRGEKISFVKKYLLSTIIGFIYVFCYINLQESNAWRKVVAFYTTMCLENSLLMAVWLVHRPHSTWFEVPAIVIVWGGFGFGILSMIVYYQCFHLRRISSHEVNGVGHTSANSDAEAATNKTPKLTMLKVNGVGYVPGVFNCRLNPALKRKKRNQRLLCHHPRR</sequence>
<dbReference type="eggNOG" id="KOG4790">
    <property type="taxonomic scope" value="Eukaryota"/>
</dbReference>
<reference evidence="9" key="1">
    <citation type="submission" date="2011-05" db="EMBL/GenBank/DDBJ databases">
        <authorList>
            <person name="Richards S.R."/>
            <person name="Qu J."/>
            <person name="Jiang H."/>
            <person name="Jhangiani S.N."/>
            <person name="Agravi P."/>
            <person name="Goodspeed R."/>
            <person name="Gross S."/>
            <person name="Mandapat C."/>
            <person name="Jackson L."/>
            <person name="Mathew T."/>
            <person name="Pu L."/>
            <person name="Thornton R."/>
            <person name="Saada N."/>
            <person name="Wilczek-Boney K.B."/>
            <person name="Lee S."/>
            <person name="Kovar C."/>
            <person name="Wu Y."/>
            <person name="Scherer S.E."/>
            <person name="Worley K.C."/>
            <person name="Muzny D.M."/>
            <person name="Gibbs R."/>
        </authorList>
    </citation>
    <scope>NUCLEOTIDE SEQUENCE</scope>
    <source>
        <strain evidence="9">Brora</strain>
    </source>
</reference>
<dbReference type="AlphaFoldDB" id="T1J4R0"/>
<proteinExistence type="inferred from homology"/>
<feature type="transmembrane region" description="Helical" evidence="7">
    <location>
        <begin position="42"/>
        <end position="62"/>
    </location>
</feature>
<evidence type="ECO:0000313" key="8">
    <source>
        <dbReference type="EnsemblMetazoa" id="SMAR008604-PA"/>
    </source>
</evidence>
<dbReference type="PANTHER" id="PTHR16024:SF4">
    <property type="entry name" value="XK-RELATED PROTEIN"/>
    <property type="match status" value="1"/>
</dbReference>
<feature type="transmembrane region" description="Helical" evidence="7">
    <location>
        <begin position="111"/>
        <end position="132"/>
    </location>
</feature>
<evidence type="ECO:0000256" key="1">
    <source>
        <dbReference type="ARBA" id="ARBA00004651"/>
    </source>
</evidence>
<feature type="transmembrane region" description="Helical" evidence="7">
    <location>
        <begin position="210"/>
        <end position="228"/>
    </location>
</feature>
<feature type="transmembrane region" description="Helical" evidence="7">
    <location>
        <begin position="271"/>
        <end position="290"/>
    </location>
</feature>
<keyword evidence="4 7" id="KW-0812">Transmembrane</keyword>